<dbReference type="Pfam" id="PF04069">
    <property type="entry name" value="OpuAC"/>
    <property type="match status" value="1"/>
</dbReference>
<proteinExistence type="predicted"/>
<dbReference type="CDD" id="cd13611">
    <property type="entry name" value="PBP2_YehZ"/>
    <property type="match status" value="1"/>
</dbReference>
<keyword evidence="4" id="KW-1185">Reference proteome</keyword>
<comment type="caution">
    <text evidence="3">The sequence shown here is derived from an EMBL/GenBank/DDBJ whole genome shotgun (WGS) entry which is preliminary data.</text>
</comment>
<dbReference type="GO" id="GO:0043190">
    <property type="term" value="C:ATP-binding cassette (ABC) transporter complex"/>
    <property type="evidence" value="ECO:0007669"/>
    <property type="project" value="InterPro"/>
</dbReference>
<feature type="domain" description="ABC-type glycine betaine transport system substrate-binding" evidence="2">
    <location>
        <begin position="35"/>
        <end position="304"/>
    </location>
</feature>
<dbReference type="Gene3D" id="3.40.190.120">
    <property type="entry name" value="Osmoprotection protein (prox), domain 2"/>
    <property type="match status" value="1"/>
</dbReference>
<feature type="signal peptide" evidence="1">
    <location>
        <begin position="1"/>
        <end position="25"/>
    </location>
</feature>
<dbReference type="AlphaFoldDB" id="A0A4R1BSI1"/>
<reference evidence="3 4" key="1">
    <citation type="submission" date="2019-03" db="EMBL/GenBank/DDBJ databases">
        <title>Whole genome sequence of a novel Rubrobacter taiwanensis strain, isolated from Yellowstone National Park.</title>
        <authorList>
            <person name="Freed S."/>
            <person name="Ramaley R.F."/>
            <person name="Kyndt J.A."/>
        </authorList>
    </citation>
    <scope>NUCLEOTIDE SEQUENCE [LARGE SCALE GENOMIC DNA]</scope>
    <source>
        <strain evidence="3 4">Yellowstone</strain>
    </source>
</reference>
<dbReference type="EMBL" id="SKBU01000002">
    <property type="protein sequence ID" value="TCJ20588.1"/>
    <property type="molecule type" value="Genomic_DNA"/>
</dbReference>
<evidence type="ECO:0000313" key="4">
    <source>
        <dbReference type="Proteomes" id="UP000295244"/>
    </source>
</evidence>
<name>A0A4R1BSI1_9ACTN</name>
<dbReference type="RefSeq" id="WP_132687285.1">
    <property type="nucleotide sequence ID" value="NZ_SKBU01000002.1"/>
</dbReference>
<organism evidence="3 4">
    <name type="scientific">Rubrobacter taiwanensis</name>
    <dbReference type="NCBI Taxonomy" id="185139"/>
    <lineage>
        <taxon>Bacteria</taxon>
        <taxon>Bacillati</taxon>
        <taxon>Actinomycetota</taxon>
        <taxon>Rubrobacteria</taxon>
        <taxon>Rubrobacterales</taxon>
        <taxon>Rubrobacteraceae</taxon>
        <taxon>Rubrobacter</taxon>
    </lineage>
</organism>
<evidence type="ECO:0000256" key="1">
    <source>
        <dbReference type="SAM" id="SignalP"/>
    </source>
</evidence>
<evidence type="ECO:0000259" key="2">
    <source>
        <dbReference type="Pfam" id="PF04069"/>
    </source>
</evidence>
<dbReference type="SUPFAM" id="SSF53850">
    <property type="entry name" value="Periplasmic binding protein-like II"/>
    <property type="match status" value="1"/>
</dbReference>
<accession>A0A4R1BSI1</accession>
<dbReference type="InterPro" id="IPR007210">
    <property type="entry name" value="ABC_Gly_betaine_transp_sub-bd"/>
</dbReference>
<evidence type="ECO:0000313" key="3">
    <source>
        <dbReference type="EMBL" id="TCJ20588.1"/>
    </source>
</evidence>
<keyword evidence="1" id="KW-0732">Signal</keyword>
<feature type="chain" id="PRO_5038575038" evidence="1">
    <location>
        <begin position="26"/>
        <end position="309"/>
    </location>
</feature>
<dbReference type="GO" id="GO:0022857">
    <property type="term" value="F:transmembrane transporter activity"/>
    <property type="evidence" value="ECO:0007669"/>
    <property type="project" value="InterPro"/>
</dbReference>
<dbReference type="Gene3D" id="3.40.190.10">
    <property type="entry name" value="Periplasmic binding protein-like II"/>
    <property type="match status" value="1"/>
</dbReference>
<gene>
    <name evidence="3" type="ORF">E0L93_00810</name>
</gene>
<dbReference type="Proteomes" id="UP000295244">
    <property type="component" value="Unassembled WGS sequence"/>
</dbReference>
<dbReference type="OrthoDB" id="9781705at2"/>
<sequence>MSGSGVRALVAAAALILLAPACGTAGSGELSEVRLAVGSKEFTEQLLLGQITILALENAGAEVADQTGITGSVAVREALLIGEIDMYWEYTGTGWTVHLGETEPPDTPEEQYEAVAERDLEENGIRWLPPAPANSTYAFAVRSEAAEELGVEKVSDFGRLIQEDPQAASLCIGTEFATRDDGLPGVEQAYGFEWPEQAITRMDEGQIYQAVDRGNPCNFGEVLATDGRIAALGLTIIEDDRNFFPVYNPSLNVRQEALQEHPAIEEIFAPISEALTTETLQDLNARIDVEGELPETVAEDWLRENGFIE</sequence>
<protein>
    <submittedName>
        <fullName evidence="3">Glycine betaine ABC transporter substrate-binding protein</fullName>
    </submittedName>
</protein>